<protein>
    <submittedName>
        <fullName evidence="1">Uncharacterized protein</fullName>
    </submittedName>
</protein>
<organism evidence="1">
    <name type="scientific">Rhizophagus irregularis (strain DAOM 181602 / DAOM 197198 / MUCL 43194)</name>
    <name type="common">Arbuscular mycorrhizal fungus</name>
    <name type="synonym">Glomus intraradices</name>
    <dbReference type="NCBI Taxonomy" id="747089"/>
    <lineage>
        <taxon>Eukaryota</taxon>
        <taxon>Fungi</taxon>
        <taxon>Fungi incertae sedis</taxon>
        <taxon>Mucoromycota</taxon>
        <taxon>Glomeromycotina</taxon>
        <taxon>Glomeromycetes</taxon>
        <taxon>Glomerales</taxon>
        <taxon>Glomeraceae</taxon>
        <taxon>Rhizophagus</taxon>
    </lineage>
</organism>
<reference evidence="1" key="1">
    <citation type="submission" date="2013-07" db="EMBL/GenBank/DDBJ databases">
        <title>The genome of an arbuscular mycorrhizal fungus provides insights into the evolution of the oldest plant symbiosis.</title>
        <authorList>
            <consortium name="DOE Joint Genome Institute"/>
            <person name="Tisserant E."/>
            <person name="Malbreil M."/>
            <person name="Kuo A."/>
            <person name="Kohler A."/>
            <person name="Symeonidi A."/>
            <person name="Balestrini R."/>
            <person name="Charron P."/>
            <person name="Duensing N."/>
            <person name="Frei-dit-Frey N."/>
            <person name="Gianinazzi-Pearson V."/>
            <person name="Gilbert B."/>
            <person name="Handa Y."/>
            <person name="Hijri M."/>
            <person name="Kaul R."/>
            <person name="Kawaguchi M."/>
            <person name="Krajinski F."/>
            <person name="Lammers P."/>
            <person name="Lapierre D."/>
            <person name="Masclaux F.G."/>
            <person name="Murat C."/>
            <person name="Morin E."/>
            <person name="Ndikumana S."/>
            <person name="Pagni M."/>
            <person name="Petitpierre D."/>
            <person name="Requena N."/>
            <person name="Rosikiewicz P."/>
            <person name="Riley R."/>
            <person name="Saito K."/>
            <person name="San Clemente H."/>
            <person name="Shapiro H."/>
            <person name="van Tuinen D."/>
            <person name="Becard G."/>
            <person name="Bonfante P."/>
            <person name="Paszkowski U."/>
            <person name="Shachar-Hill Y."/>
            <person name="Young J.P."/>
            <person name="Sanders I.R."/>
            <person name="Henrissat B."/>
            <person name="Rensing S.A."/>
            <person name="Grigoriev I.V."/>
            <person name="Corradi N."/>
            <person name="Roux C."/>
            <person name="Martin F."/>
        </authorList>
    </citation>
    <scope>NUCLEOTIDE SEQUENCE</scope>
    <source>
        <strain evidence="1">DAOM 197198</strain>
    </source>
</reference>
<proteinExistence type="predicted"/>
<evidence type="ECO:0000313" key="1">
    <source>
        <dbReference type="EMBL" id="ESA12370.1"/>
    </source>
</evidence>
<dbReference type="EMBL" id="KI285003">
    <property type="protein sequence ID" value="ESA12370.1"/>
    <property type="molecule type" value="Genomic_DNA"/>
</dbReference>
<accession>U9TW78</accession>
<dbReference type="HOGENOM" id="CLU_000288_7_17_1"/>
<gene>
    <name evidence="1" type="ORF">GLOINDRAFT_184745</name>
</gene>
<dbReference type="VEuPathDB" id="FungiDB:RhiirFUN_026569"/>
<name>U9TW78_RHIID</name>
<dbReference type="AlphaFoldDB" id="U9TW78"/>
<sequence length="161" mass="19320">MELNCNLQDSNNDIVDEPQDLFEEIQELPLSLHGICKKCGQSRSHYRWCQSCERNQCKENFSNWTSGNEIIDEFLQSSQLNSTRPQTFLEWIPFERLENIKYLDEEFYKPTRSTIYSAIWIDGPRILWNEENEQYERSKIQVLIKMYNKDQVNKIINEVNK</sequence>